<sequence>MIEHEKKECKKFRKYLDILYEYLFRVHLEAANQTLSKQLPA</sequence>
<evidence type="ECO:0000313" key="1">
    <source>
        <dbReference type="Proteomes" id="UP000050741"/>
    </source>
</evidence>
<reference evidence="2" key="2">
    <citation type="submission" date="2016-06" db="UniProtKB">
        <authorList>
            <consortium name="WormBaseParasite"/>
        </authorList>
    </citation>
    <scope>IDENTIFICATION</scope>
</reference>
<reference evidence="1" key="1">
    <citation type="submission" date="2014-05" db="EMBL/GenBank/DDBJ databases">
        <title>The genome and life-stage specific transcriptomes of Globodera pallida elucidate key aspects of plant parasitism by a cyst nematode.</title>
        <authorList>
            <person name="Cotton J.A."/>
            <person name="Lilley C.J."/>
            <person name="Jones L.M."/>
            <person name="Kikuchi T."/>
            <person name="Reid A.J."/>
            <person name="Thorpe P."/>
            <person name="Tsai I.J."/>
            <person name="Beasley H."/>
            <person name="Blok V."/>
            <person name="Cock P.J.A."/>
            <person name="Van den Akker S.E."/>
            <person name="Holroyd N."/>
            <person name="Hunt M."/>
            <person name="Mantelin S."/>
            <person name="Naghra H."/>
            <person name="Pain A."/>
            <person name="Palomares-Rius J.E."/>
            <person name="Zarowiecki M."/>
            <person name="Berriman M."/>
            <person name="Jones J.T."/>
            <person name="Urwin P.E."/>
        </authorList>
    </citation>
    <scope>NUCLEOTIDE SEQUENCE [LARGE SCALE GENOMIC DNA]</scope>
    <source>
        <strain evidence="1">Lindley</strain>
    </source>
</reference>
<keyword evidence="1" id="KW-1185">Reference proteome</keyword>
<dbReference type="Proteomes" id="UP000050741">
    <property type="component" value="Unassembled WGS sequence"/>
</dbReference>
<protein>
    <submittedName>
        <fullName evidence="2">Transcriptional regulator</fullName>
    </submittedName>
</protein>
<proteinExistence type="predicted"/>
<accession>A0A183CQ99</accession>
<evidence type="ECO:0000313" key="2">
    <source>
        <dbReference type="WBParaSite" id="GPLIN_001505700"/>
    </source>
</evidence>
<dbReference type="AlphaFoldDB" id="A0A183CQ99"/>
<dbReference type="WBParaSite" id="GPLIN_001505700">
    <property type="protein sequence ID" value="GPLIN_001505700"/>
    <property type="gene ID" value="GPLIN_001505700"/>
</dbReference>
<name>A0A183CQ99_GLOPA</name>
<organism evidence="1 2">
    <name type="scientific">Globodera pallida</name>
    <name type="common">Potato cyst nematode worm</name>
    <name type="synonym">Heterodera pallida</name>
    <dbReference type="NCBI Taxonomy" id="36090"/>
    <lineage>
        <taxon>Eukaryota</taxon>
        <taxon>Metazoa</taxon>
        <taxon>Ecdysozoa</taxon>
        <taxon>Nematoda</taxon>
        <taxon>Chromadorea</taxon>
        <taxon>Rhabditida</taxon>
        <taxon>Tylenchina</taxon>
        <taxon>Tylenchomorpha</taxon>
        <taxon>Tylenchoidea</taxon>
        <taxon>Heteroderidae</taxon>
        <taxon>Heteroderinae</taxon>
        <taxon>Globodera</taxon>
    </lineage>
</organism>